<evidence type="ECO:0000313" key="2">
    <source>
        <dbReference type="EMBL" id="TNN29246.1"/>
    </source>
</evidence>
<proteinExistence type="predicted"/>
<protein>
    <submittedName>
        <fullName evidence="2">Uncharacterized protein</fullName>
    </submittedName>
</protein>
<dbReference type="Proteomes" id="UP000314294">
    <property type="component" value="Unassembled WGS sequence"/>
</dbReference>
<comment type="caution">
    <text evidence="2">The sequence shown here is derived from an EMBL/GenBank/DDBJ whole genome shotgun (WGS) entry which is preliminary data.</text>
</comment>
<sequence>METTHPDVSSPGLQDEQVLVSRSLDLKFIFLGGRFKARLLKFVRLHSSRSLEILAHSALYYPGHFNLLETQYGHCHVYILCFLCIFSISIEYFYCVLCFIFHLFY</sequence>
<reference evidence="2 3" key="1">
    <citation type="submission" date="2019-03" db="EMBL/GenBank/DDBJ databases">
        <title>First draft genome of Liparis tanakae, snailfish: a comprehensive survey of snailfish specific genes.</title>
        <authorList>
            <person name="Kim W."/>
            <person name="Song I."/>
            <person name="Jeong J.-H."/>
            <person name="Kim D."/>
            <person name="Kim S."/>
            <person name="Ryu S."/>
            <person name="Song J.Y."/>
            <person name="Lee S.K."/>
        </authorList>
    </citation>
    <scope>NUCLEOTIDE SEQUENCE [LARGE SCALE GENOMIC DNA]</scope>
    <source>
        <tissue evidence="2">Muscle</tissue>
    </source>
</reference>
<gene>
    <name evidence="2" type="ORF">EYF80_060606</name>
</gene>
<dbReference type="EMBL" id="SRLO01005880">
    <property type="protein sequence ID" value="TNN29246.1"/>
    <property type="molecule type" value="Genomic_DNA"/>
</dbReference>
<accession>A0A4Z2EK57</accession>
<evidence type="ECO:0000256" key="1">
    <source>
        <dbReference type="SAM" id="Phobius"/>
    </source>
</evidence>
<keyword evidence="1" id="KW-1133">Transmembrane helix</keyword>
<keyword evidence="1" id="KW-0812">Transmembrane</keyword>
<name>A0A4Z2EK57_9TELE</name>
<evidence type="ECO:0000313" key="3">
    <source>
        <dbReference type="Proteomes" id="UP000314294"/>
    </source>
</evidence>
<keyword evidence="3" id="KW-1185">Reference proteome</keyword>
<dbReference type="AlphaFoldDB" id="A0A4Z2EK57"/>
<keyword evidence="1" id="KW-0472">Membrane</keyword>
<feature type="transmembrane region" description="Helical" evidence="1">
    <location>
        <begin position="77"/>
        <end position="104"/>
    </location>
</feature>
<organism evidence="2 3">
    <name type="scientific">Liparis tanakae</name>
    <name type="common">Tanaka's snailfish</name>
    <dbReference type="NCBI Taxonomy" id="230148"/>
    <lineage>
        <taxon>Eukaryota</taxon>
        <taxon>Metazoa</taxon>
        <taxon>Chordata</taxon>
        <taxon>Craniata</taxon>
        <taxon>Vertebrata</taxon>
        <taxon>Euteleostomi</taxon>
        <taxon>Actinopterygii</taxon>
        <taxon>Neopterygii</taxon>
        <taxon>Teleostei</taxon>
        <taxon>Neoteleostei</taxon>
        <taxon>Acanthomorphata</taxon>
        <taxon>Eupercaria</taxon>
        <taxon>Perciformes</taxon>
        <taxon>Cottioidei</taxon>
        <taxon>Cottales</taxon>
        <taxon>Liparidae</taxon>
        <taxon>Liparis</taxon>
    </lineage>
</organism>